<dbReference type="KEGG" id="meti:DK427_07410"/>
<comment type="similarity">
    <text evidence="1 3">Belongs to the short-chain dehydrogenases/reductases (SDR) family.</text>
</comment>
<dbReference type="SMART" id="SM00822">
    <property type="entry name" value="PKS_KR"/>
    <property type="match status" value="1"/>
</dbReference>
<evidence type="ECO:0000313" key="6">
    <source>
        <dbReference type="Proteomes" id="UP000246058"/>
    </source>
</evidence>
<evidence type="ECO:0000256" key="2">
    <source>
        <dbReference type="ARBA" id="ARBA00023002"/>
    </source>
</evidence>
<evidence type="ECO:0000313" key="5">
    <source>
        <dbReference type="EMBL" id="AWN35584.1"/>
    </source>
</evidence>
<reference evidence="5 6" key="1">
    <citation type="submission" date="2018-05" db="EMBL/GenBank/DDBJ databases">
        <title>Complete Genome Sequence of Methylobacterium sp. 17Sr1-43.</title>
        <authorList>
            <person name="Srinivasan S."/>
        </authorList>
    </citation>
    <scope>NUCLEOTIDE SEQUENCE [LARGE SCALE GENOMIC DNA]</scope>
    <source>
        <strain evidence="5 6">17Sr1-43</strain>
    </source>
</reference>
<dbReference type="Gene3D" id="3.40.50.720">
    <property type="entry name" value="NAD(P)-binding Rossmann-like Domain"/>
    <property type="match status" value="1"/>
</dbReference>
<dbReference type="GO" id="GO:0016020">
    <property type="term" value="C:membrane"/>
    <property type="evidence" value="ECO:0007669"/>
    <property type="project" value="TreeGrafter"/>
</dbReference>
<dbReference type="PRINTS" id="PR00080">
    <property type="entry name" value="SDRFAMILY"/>
</dbReference>
<protein>
    <submittedName>
        <fullName evidence="5">Oxidoreductase</fullName>
    </submittedName>
</protein>
<dbReference type="InterPro" id="IPR036291">
    <property type="entry name" value="NAD(P)-bd_dom_sf"/>
</dbReference>
<sequence length="247" mass="26413">MAEKSLDGRVAVVTGASRGIGRAAALALAEAGAHVIAVARTQGALEELDDAIRQRGASATLVPLDLTDYDGIDRLGAAINERWKRLDIVVGNAGILGNLMPVGHVTPKVWDQVMAINVTANWRLIRSFDPLLQMSDAGRALFVSSGAASKCRAYWGPYSVSKAALEALVRTYAAETANTKIRAMLLNPGPLRTSMRAAAMPGEDPETLKTPEDLAPHIVRLASPASDETGKLYDFPTDRVLEFQVPR</sequence>
<gene>
    <name evidence="5" type="ORF">DK427_07410</name>
</gene>
<proteinExistence type="inferred from homology"/>
<dbReference type="EMBL" id="CP029551">
    <property type="protein sequence ID" value="AWN35584.1"/>
    <property type="molecule type" value="Genomic_DNA"/>
</dbReference>
<dbReference type="SUPFAM" id="SSF51735">
    <property type="entry name" value="NAD(P)-binding Rossmann-fold domains"/>
    <property type="match status" value="1"/>
</dbReference>
<accession>A0A2U8VPN2</accession>
<dbReference type="OrthoDB" id="9790785at2"/>
<dbReference type="InterPro" id="IPR002347">
    <property type="entry name" value="SDR_fam"/>
</dbReference>
<dbReference type="PANTHER" id="PTHR44196">
    <property type="entry name" value="DEHYDROGENASE/REDUCTASE SDR FAMILY MEMBER 7B"/>
    <property type="match status" value="1"/>
</dbReference>
<evidence type="ECO:0000256" key="1">
    <source>
        <dbReference type="ARBA" id="ARBA00006484"/>
    </source>
</evidence>
<keyword evidence="2" id="KW-0560">Oxidoreductase</keyword>
<name>A0A2U8VPN2_9HYPH</name>
<organism evidence="5 6">
    <name type="scientific">Methylobacterium radiodurans</name>
    <dbReference type="NCBI Taxonomy" id="2202828"/>
    <lineage>
        <taxon>Bacteria</taxon>
        <taxon>Pseudomonadati</taxon>
        <taxon>Pseudomonadota</taxon>
        <taxon>Alphaproteobacteria</taxon>
        <taxon>Hyphomicrobiales</taxon>
        <taxon>Methylobacteriaceae</taxon>
        <taxon>Methylobacterium</taxon>
    </lineage>
</organism>
<dbReference type="InterPro" id="IPR057326">
    <property type="entry name" value="KR_dom"/>
</dbReference>
<keyword evidence="6" id="KW-1185">Reference proteome</keyword>
<dbReference type="RefSeq" id="WP_109950702.1">
    <property type="nucleotide sequence ID" value="NZ_CP029551.1"/>
</dbReference>
<dbReference type="AlphaFoldDB" id="A0A2U8VPN2"/>
<feature type="domain" description="Ketoreductase" evidence="4">
    <location>
        <begin position="9"/>
        <end position="204"/>
    </location>
</feature>
<dbReference type="PANTHER" id="PTHR44196:SF4">
    <property type="entry name" value="SHORT CHAIN DEHYDROGENASE"/>
    <property type="match status" value="1"/>
</dbReference>
<evidence type="ECO:0000256" key="3">
    <source>
        <dbReference type="RuleBase" id="RU000363"/>
    </source>
</evidence>
<dbReference type="GO" id="GO:0016491">
    <property type="term" value="F:oxidoreductase activity"/>
    <property type="evidence" value="ECO:0007669"/>
    <property type="project" value="UniProtKB-KW"/>
</dbReference>
<dbReference type="Proteomes" id="UP000246058">
    <property type="component" value="Chromosome"/>
</dbReference>
<dbReference type="InterPro" id="IPR020904">
    <property type="entry name" value="Sc_DH/Rdtase_CS"/>
</dbReference>
<dbReference type="Pfam" id="PF00106">
    <property type="entry name" value="adh_short"/>
    <property type="match status" value="1"/>
</dbReference>
<dbReference type="PRINTS" id="PR00081">
    <property type="entry name" value="GDHRDH"/>
</dbReference>
<dbReference type="PROSITE" id="PS00061">
    <property type="entry name" value="ADH_SHORT"/>
    <property type="match status" value="1"/>
</dbReference>
<evidence type="ECO:0000259" key="4">
    <source>
        <dbReference type="SMART" id="SM00822"/>
    </source>
</evidence>